<sequence length="88" mass="9948">MVDARENRTIRKGHNHSHRPDARRNQCEKIQREGIDSRGTSRRSNRVPVFIILCPGAVALARSCGHRKSKDLHHGTSSMPQRAQQSTP</sequence>
<feature type="region of interest" description="Disordered" evidence="1">
    <location>
        <begin position="1"/>
        <end position="47"/>
    </location>
</feature>
<evidence type="ECO:0000313" key="2">
    <source>
        <dbReference type="EMBL" id="GBM22179.1"/>
    </source>
</evidence>
<feature type="compositionally biased region" description="Basic and acidic residues" evidence="1">
    <location>
        <begin position="18"/>
        <end position="36"/>
    </location>
</feature>
<name>A0A4Y2E1I9_ARAVE</name>
<comment type="caution">
    <text evidence="2">The sequence shown here is derived from an EMBL/GenBank/DDBJ whole genome shotgun (WGS) entry which is preliminary data.</text>
</comment>
<proteinExistence type="predicted"/>
<reference evidence="2 3" key="1">
    <citation type="journal article" date="2019" name="Sci. Rep.">
        <title>Orb-weaving spider Araneus ventricosus genome elucidates the spidroin gene catalogue.</title>
        <authorList>
            <person name="Kono N."/>
            <person name="Nakamura H."/>
            <person name="Ohtoshi R."/>
            <person name="Moran D.A.P."/>
            <person name="Shinohara A."/>
            <person name="Yoshida Y."/>
            <person name="Fujiwara M."/>
            <person name="Mori M."/>
            <person name="Tomita M."/>
            <person name="Arakawa K."/>
        </authorList>
    </citation>
    <scope>NUCLEOTIDE SEQUENCE [LARGE SCALE GENOMIC DNA]</scope>
</reference>
<feature type="compositionally biased region" description="Polar residues" evidence="1">
    <location>
        <begin position="75"/>
        <end position="88"/>
    </location>
</feature>
<keyword evidence="3" id="KW-1185">Reference proteome</keyword>
<organism evidence="2 3">
    <name type="scientific">Araneus ventricosus</name>
    <name type="common">Orbweaver spider</name>
    <name type="synonym">Epeira ventricosa</name>
    <dbReference type="NCBI Taxonomy" id="182803"/>
    <lineage>
        <taxon>Eukaryota</taxon>
        <taxon>Metazoa</taxon>
        <taxon>Ecdysozoa</taxon>
        <taxon>Arthropoda</taxon>
        <taxon>Chelicerata</taxon>
        <taxon>Arachnida</taxon>
        <taxon>Araneae</taxon>
        <taxon>Araneomorphae</taxon>
        <taxon>Entelegynae</taxon>
        <taxon>Araneoidea</taxon>
        <taxon>Araneidae</taxon>
        <taxon>Araneus</taxon>
    </lineage>
</organism>
<evidence type="ECO:0000313" key="3">
    <source>
        <dbReference type="Proteomes" id="UP000499080"/>
    </source>
</evidence>
<feature type="region of interest" description="Disordered" evidence="1">
    <location>
        <begin position="64"/>
        <end position="88"/>
    </location>
</feature>
<gene>
    <name evidence="2" type="ORF">AVEN_190832_1</name>
</gene>
<protein>
    <submittedName>
        <fullName evidence="2">Uncharacterized protein</fullName>
    </submittedName>
</protein>
<accession>A0A4Y2E1I9</accession>
<dbReference type="AlphaFoldDB" id="A0A4Y2E1I9"/>
<dbReference type="Proteomes" id="UP000499080">
    <property type="component" value="Unassembled WGS sequence"/>
</dbReference>
<evidence type="ECO:0000256" key="1">
    <source>
        <dbReference type="SAM" id="MobiDB-lite"/>
    </source>
</evidence>
<dbReference type="EMBL" id="BGPR01000475">
    <property type="protein sequence ID" value="GBM22179.1"/>
    <property type="molecule type" value="Genomic_DNA"/>
</dbReference>